<evidence type="ECO:0000256" key="3">
    <source>
        <dbReference type="ARBA" id="ARBA00022730"/>
    </source>
</evidence>
<dbReference type="RefSeq" id="WP_119377169.1">
    <property type="nucleotide sequence ID" value="NZ_QWFX01000014.1"/>
</dbReference>
<proteinExistence type="inferred from homology"/>
<dbReference type="PANTHER" id="PTHR11205">
    <property type="entry name" value="RIBOSOMAL PROTEIN S7"/>
    <property type="match status" value="1"/>
</dbReference>
<dbReference type="InterPro" id="IPR005717">
    <property type="entry name" value="Ribosomal_uS7_bac/org-type"/>
</dbReference>
<dbReference type="CDD" id="cd14869">
    <property type="entry name" value="uS7_Bacteria"/>
    <property type="match status" value="1"/>
</dbReference>
<dbReference type="OrthoDB" id="9807653at2"/>
<dbReference type="FunFam" id="1.10.455.10:FF:000001">
    <property type="entry name" value="30S ribosomal protein S7"/>
    <property type="match status" value="1"/>
</dbReference>
<dbReference type="GO" id="GO:0015935">
    <property type="term" value="C:small ribosomal subunit"/>
    <property type="evidence" value="ECO:0007669"/>
    <property type="project" value="InterPro"/>
</dbReference>
<comment type="function">
    <text evidence="7">One of the primary rRNA binding proteins, it binds directly to 16S rRNA where it nucleates assembly of the head domain of the 30S subunit. Is located at the subunit interface close to the decoding center, probably blocks exit of the E-site tRNA.</text>
</comment>
<evidence type="ECO:0000256" key="7">
    <source>
        <dbReference type="HAMAP-Rule" id="MF_00480"/>
    </source>
</evidence>
<evidence type="ECO:0000256" key="1">
    <source>
        <dbReference type="ARBA" id="ARBA00007151"/>
    </source>
</evidence>
<comment type="similarity">
    <text evidence="1 7 8">Belongs to the universal ribosomal protein uS7 family.</text>
</comment>
<protein>
    <recommendedName>
        <fullName evidence="7">Small ribosomal subunit protein uS7</fullName>
    </recommendedName>
</protein>
<evidence type="ECO:0000259" key="9">
    <source>
        <dbReference type="Pfam" id="PF00177"/>
    </source>
</evidence>
<evidence type="ECO:0000313" key="11">
    <source>
        <dbReference type="Proteomes" id="UP000266385"/>
    </source>
</evidence>
<dbReference type="Gene3D" id="1.10.455.10">
    <property type="entry name" value="Ribosomal protein S7 domain"/>
    <property type="match status" value="1"/>
</dbReference>
<evidence type="ECO:0000256" key="5">
    <source>
        <dbReference type="ARBA" id="ARBA00022980"/>
    </source>
</evidence>
<sequence>MSRRHRAEKRQVLPDPKFKDIVITKFMNQIMQDGKKSTAERIVYGAFDLVENKAKKDPVEVFHSALEAISPAVEVRSRRVGGATYQVPVEVRPERRQALAIRWLAAAASARNENTMRERLAGELLDASQGRGSAVKKREDTHRMAEANRAFSHYRW</sequence>
<dbReference type="SUPFAM" id="SSF47973">
    <property type="entry name" value="Ribosomal protein S7"/>
    <property type="match status" value="1"/>
</dbReference>
<keyword evidence="3 7" id="KW-0699">rRNA-binding</keyword>
<keyword evidence="11" id="KW-1185">Reference proteome</keyword>
<accession>A0A399RAV9</accession>
<evidence type="ECO:0000256" key="6">
    <source>
        <dbReference type="ARBA" id="ARBA00023274"/>
    </source>
</evidence>
<dbReference type="EMBL" id="QWFX01000014">
    <property type="protein sequence ID" value="RIJ27055.1"/>
    <property type="molecule type" value="Genomic_DNA"/>
</dbReference>
<dbReference type="InterPro" id="IPR020606">
    <property type="entry name" value="Ribosomal_uS7_CS"/>
</dbReference>
<name>A0A399RAV9_9PROT</name>
<keyword evidence="6 7" id="KW-0687">Ribonucleoprotein</keyword>
<feature type="domain" description="Small ribosomal subunit protein uS7" evidence="9">
    <location>
        <begin position="2"/>
        <end position="149"/>
    </location>
</feature>
<keyword evidence="2 7" id="KW-0820">tRNA-binding</keyword>
<evidence type="ECO:0000256" key="2">
    <source>
        <dbReference type="ARBA" id="ARBA00022555"/>
    </source>
</evidence>
<dbReference type="Proteomes" id="UP000266385">
    <property type="component" value="Unassembled WGS sequence"/>
</dbReference>
<dbReference type="PROSITE" id="PS00052">
    <property type="entry name" value="RIBOSOMAL_S7"/>
    <property type="match status" value="1"/>
</dbReference>
<dbReference type="InterPro" id="IPR023798">
    <property type="entry name" value="Ribosomal_uS7_dom"/>
</dbReference>
<dbReference type="HAMAP" id="MF_00480_B">
    <property type="entry name" value="Ribosomal_uS7_B"/>
    <property type="match status" value="1"/>
</dbReference>
<dbReference type="GO" id="GO:0006412">
    <property type="term" value="P:translation"/>
    <property type="evidence" value="ECO:0007669"/>
    <property type="project" value="UniProtKB-UniRule"/>
</dbReference>
<dbReference type="AlphaFoldDB" id="A0A399RAV9"/>
<evidence type="ECO:0000256" key="8">
    <source>
        <dbReference type="RuleBase" id="RU003619"/>
    </source>
</evidence>
<comment type="caution">
    <text evidence="10">The sequence shown here is derived from an EMBL/GenBank/DDBJ whole genome shotgun (WGS) entry which is preliminary data.</text>
</comment>
<organism evidence="10 11">
    <name type="scientific">Henriciella mobilis</name>
    <dbReference type="NCBI Taxonomy" id="2305467"/>
    <lineage>
        <taxon>Bacteria</taxon>
        <taxon>Pseudomonadati</taxon>
        <taxon>Pseudomonadota</taxon>
        <taxon>Alphaproteobacteria</taxon>
        <taxon>Hyphomonadales</taxon>
        <taxon>Hyphomonadaceae</taxon>
        <taxon>Henriciella</taxon>
    </lineage>
</organism>
<evidence type="ECO:0000256" key="4">
    <source>
        <dbReference type="ARBA" id="ARBA00022884"/>
    </source>
</evidence>
<keyword evidence="5 7" id="KW-0689">Ribosomal protein</keyword>
<dbReference type="GO" id="GO:0003735">
    <property type="term" value="F:structural constituent of ribosome"/>
    <property type="evidence" value="ECO:0007669"/>
    <property type="project" value="InterPro"/>
</dbReference>
<keyword evidence="4 7" id="KW-0694">RNA-binding</keyword>
<dbReference type="Pfam" id="PF00177">
    <property type="entry name" value="Ribosomal_S7"/>
    <property type="match status" value="1"/>
</dbReference>
<comment type="subunit">
    <text evidence="7">Part of the 30S ribosomal subunit. Contacts proteins S9 and S11.</text>
</comment>
<dbReference type="GO" id="GO:0000049">
    <property type="term" value="F:tRNA binding"/>
    <property type="evidence" value="ECO:0007669"/>
    <property type="project" value="UniProtKB-UniRule"/>
</dbReference>
<dbReference type="NCBIfam" id="TIGR01029">
    <property type="entry name" value="rpsG_bact"/>
    <property type="match status" value="1"/>
</dbReference>
<gene>
    <name evidence="7" type="primary">rpsG</name>
    <name evidence="10" type="ORF">D1223_14545</name>
</gene>
<dbReference type="InterPro" id="IPR000235">
    <property type="entry name" value="Ribosomal_uS7"/>
</dbReference>
<dbReference type="InterPro" id="IPR036823">
    <property type="entry name" value="Ribosomal_uS7_dom_sf"/>
</dbReference>
<dbReference type="PIRSF" id="PIRSF002122">
    <property type="entry name" value="RPS7p_RPS7a_RPS5e_RPS7o"/>
    <property type="match status" value="1"/>
</dbReference>
<evidence type="ECO:0000313" key="10">
    <source>
        <dbReference type="EMBL" id="RIJ27055.1"/>
    </source>
</evidence>
<dbReference type="GO" id="GO:0019843">
    <property type="term" value="F:rRNA binding"/>
    <property type="evidence" value="ECO:0007669"/>
    <property type="project" value="UniProtKB-UniRule"/>
</dbReference>
<reference evidence="10 11" key="1">
    <citation type="submission" date="2018-08" db="EMBL/GenBank/DDBJ databases">
        <title>Henriciella mobilis sp. nov., isolated from seawater.</title>
        <authorList>
            <person name="Cheng H."/>
            <person name="Wu Y.-H."/>
            <person name="Xu X.-W."/>
            <person name="Guo L.-L."/>
        </authorList>
    </citation>
    <scope>NUCLEOTIDE SEQUENCE [LARGE SCALE GENOMIC DNA]</scope>
    <source>
        <strain evidence="10 11">JN25</strain>
    </source>
</reference>